<protein>
    <submittedName>
        <fullName evidence="2">Uncharacterized protein</fullName>
    </submittedName>
</protein>
<dbReference type="Proteomes" id="UP001221898">
    <property type="component" value="Unassembled WGS sequence"/>
</dbReference>
<reference evidence="2" key="1">
    <citation type="journal article" date="2023" name="Science">
        <title>Genome structures resolve the early diversification of teleost fishes.</title>
        <authorList>
            <person name="Parey E."/>
            <person name="Louis A."/>
            <person name="Montfort J."/>
            <person name="Bouchez O."/>
            <person name="Roques C."/>
            <person name="Iampietro C."/>
            <person name="Lluch J."/>
            <person name="Castinel A."/>
            <person name="Donnadieu C."/>
            <person name="Desvignes T."/>
            <person name="Floi Bucao C."/>
            <person name="Jouanno E."/>
            <person name="Wen M."/>
            <person name="Mejri S."/>
            <person name="Dirks R."/>
            <person name="Jansen H."/>
            <person name="Henkel C."/>
            <person name="Chen W.J."/>
            <person name="Zahm M."/>
            <person name="Cabau C."/>
            <person name="Klopp C."/>
            <person name="Thompson A.W."/>
            <person name="Robinson-Rechavi M."/>
            <person name="Braasch I."/>
            <person name="Lecointre G."/>
            <person name="Bobe J."/>
            <person name="Postlethwait J.H."/>
            <person name="Berthelot C."/>
            <person name="Roest Crollius H."/>
            <person name="Guiguen Y."/>
        </authorList>
    </citation>
    <scope>NUCLEOTIDE SEQUENCE</scope>
    <source>
        <strain evidence="2">NC1722</strain>
    </source>
</reference>
<accession>A0AAD7RCW9</accession>
<name>A0AAD7RCW9_9TELE</name>
<feature type="compositionally biased region" description="Low complexity" evidence="1">
    <location>
        <begin position="158"/>
        <end position="172"/>
    </location>
</feature>
<evidence type="ECO:0000313" key="3">
    <source>
        <dbReference type="Proteomes" id="UP001221898"/>
    </source>
</evidence>
<keyword evidence="3" id="KW-1185">Reference proteome</keyword>
<feature type="region of interest" description="Disordered" evidence="1">
    <location>
        <begin position="98"/>
        <end position="174"/>
    </location>
</feature>
<evidence type="ECO:0000256" key="1">
    <source>
        <dbReference type="SAM" id="MobiDB-lite"/>
    </source>
</evidence>
<dbReference type="EMBL" id="JAINUG010000345">
    <property type="protein sequence ID" value="KAJ8377625.1"/>
    <property type="molecule type" value="Genomic_DNA"/>
</dbReference>
<sequence>MSNSKLSLEPVCPADHRSCLLEFLPLHTLPETSSFNVPFTARALSEACSGRLGQCLNTVLHAGSAVSPRKQNISSDEEAAIIIITPCFQMPGYVSQRTPVSHQGLRKTPSQPAPRPRGSKRTPPSRLVSVNVLEQAHREGRGVGTGNSQVLKKHPHKPLSSAPSPAGSASSSVAFFQNGQGGAECQPLTVHAPGTRTGLGRVLYISC</sequence>
<comment type="caution">
    <text evidence="2">The sequence shown here is derived from an EMBL/GenBank/DDBJ whole genome shotgun (WGS) entry which is preliminary data.</text>
</comment>
<proteinExistence type="predicted"/>
<organism evidence="2 3">
    <name type="scientific">Aldrovandia affinis</name>
    <dbReference type="NCBI Taxonomy" id="143900"/>
    <lineage>
        <taxon>Eukaryota</taxon>
        <taxon>Metazoa</taxon>
        <taxon>Chordata</taxon>
        <taxon>Craniata</taxon>
        <taxon>Vertebrata</taxon>
        <taxon>Euteleostomi</taxon>
        <taxon>Actinopterygii</taxon>
        <taxon>Neopterygii</taxon>
        <taxon>Teleostei</taxon>
        <taxon>Notacanthiformes</taxon>
        <taxon>Halosauridae</taxon>
        <taxon>Aldrovandia</taxon>
    </lineage>
</organism>
<dbReference type="AlphaFoldDB" id="A0AAD7RCW9"/>
<gene>
    <name evidence="2" type="ORF">AAFF_G00255340</name>
</gene>
<evidence type="ECO:0000313" key="2">
    <source>
        <dbReference type="EMBL" id="KAJ8377625.1"/>
    </source>
</evidence>